<evidence type="ECO:0008006" key="6">
    <source>
        <dbReference type="Google" id="ProtNLM"/>
    </source>
</evidence>
<dbReference type="RefSeq" id="WP_198829129.1">
    <property type="nucleotide sequence ID" value="NZ_CP066308.1"/>
</dbReference>
<name>A0A7T5EN30_9BACL</name>
<gene>
    <name evidence="2" type="ORF">JD108_06805</name>
    <name evidence="3" type="ORF">KDJ56_06485</name>
</gene>
<keyword evidence="5" id="KW-1185">Reference proteome</keyword>
<sequence length="98" mass="11485">MPQKPKPTYKEYDNKPYSELSTVESQRNEILQEEFPEGPYGSATNAERLGKSTGWEPSQHSTSTRFTYETRQFHEHLTRQLPGHHPTHDNPNETEEER</sequence>
<evidence type="ECO:0000256" key="1">
    <source>
        <dbReference type="SAM" id="MobiDB-lite"/>
    </source>
</evidence>
<dbReference type="AlphaFoldDB" id="A0A7T5EN30"/>
<reference evidence="2 4" key="1">
    <citation type="submission" date="2020-12" db="EMBL/GenBank/DDBJ databases">
        <title>strain FJAT-54423T represents a novel species of the genus Brevibacillus.</title>
        <authorList>
            <person name="Tang R."/>
        </authorList>
    </citation>
    <scope>NUCLEOTIDE SEQUENCE [LARGE SCALE GENOMIC DNA]</scope>
    <source>
        <strain evidence="2 4">FJAT-54423</strain>
    </source>
</reference>
<protein>
    <recommendedName>
        <fullName evidence="6">Cytosolic protein</fullName>
    </recommendedName>
</protein>
<dbReference type="Proteomes" id="UP000595847">
    <property type="component" value="Chromosome"/>
</dbReference>
<dbReference type="Proteomes" id="UP000677234">
    <property type="component" value="Chromosome"/>
</dbReference>
<feature type="compositionally biased region" description="Polar residues" evidence="1">
    <location>
        <begin position="55"/>
        <end position="70"/>
    </location>
</feature>
<organism evidence="2 4">
    <name type="scientific">Brevibacillus composti</name>
    <dbReference type="NCBI Taxonomy" id="2796470"/>
    <lineage>
        <taxon>Bacteria</taxon>
        <taxon>Bacillati</taxon>
        <taxon>Bacillota</taxon>
        <taxon>Bacilli</taxon>
        <taxon>Bacillales</taxon>
        <taxon>Paenibacillaceae</taxon>
        <taxon>Brevibacillus</taxon>
    </lineage>
</organism>
<accession>A0A7T5EN30</accession>
<evidence type="ECO:0000313" key="5">
    <source>
        <dbReference type="Proteomes" id="UP000677234"/>
    </source>
</evidence>
<feature type="compositionally biased region" description="Polar residues" evidence="1">
    <location>
        <begin position="19"/>
        <end position="29"/>
    </location>
</feature>
<reference evidence="3" key="2">
    <citation type="submission" date="2021-04" db="EMBL/GenBank/DDBJ databases">
        <title>Brevibacillus composti FJAT-54423, complete genome.</title>
        <authorList>
            <person name="Tang R."/>
        </authorList>
    </citation>
    <scope>NUCLEOTIDE SEQUENCE</scope>
    <source>
        <strain evidence="3">FJAT-54424</strain>
    </source>
</reference>
<evidence type="ECO:0000313" key="2">
    <source>
        <dbReference type="EMBL" id="QQE75608.1"/>
    </source>
</evidence>
<evidence type="ECO:0000313" key="4">
    <source>
        <dbReference type="Proteomes" id="UP000595847"/>
    </source>
</evidence>
<dbReference type="EMBL" id="CP073708">
    <property type="protein sequence ID" value="QUO42634.1"/>
    <property type="molecule type" value="Genomic_DNA"/>
</dbReference>
<evidence type="ECO:0000313" key="3">
    <source>
        <dbReference type="EMBL" id="QUO42634.1"/>
    </source>
</evidence>
<dbReference type="EMBL" id="CP066308">
    <property type="protein sequence ID" value="QQE75608.1"/>
    <property type="molecule type" value="Genomic_DNA"/>
</dbReference>
<proteinExistence type="predicted"/>
<dbReference type="KEGG" id="bcop:JD108_06805"/>
<feature type="region of interest" description="Disordered" evidence="1">
    <location>
        <begin position="1"/>
        <end position="98"/>
    </location>
</feature>